<reference evidence="1 2" key="1">
    <citation type="submission" date="2018-12" db="EMBL/GenBank/DDBJ databases">
        <authorList>
            <consortium name="Pathogen Informatics"/>
        </authorList>
    </citation>
    <scope>NUCLEOTIDE SEQUENCE [LARGE SCALE GENOMIC DNA]</scope>
    <source>
        <strain evidence="1 2">NCTC10437</strain>
    </source>
</reference>
<gene>
    <name evidence="1" type="primary">frc_1</name>
    <name evidence="1" type="ORF">NCTC10437_00229</name>
</gene>
<dbReference type="PANTHER" id="PTHR48228">
    <property type="entry name" value="SUCCINYL-COA--D-CITRAMALATE COA-TRANSFERASE"/>
    <property type="match status" value="1"/>
</dbReference>
<evidence type="ECO:0000313" key="2">
    <source>
        <dbReference type="Proteomes" id="UP000279306"/>
    </source>
</evidence>
<name>A0A448IF37_MYCAU</name>
<keyword evidence="1" id="KW-0808">Transferase</keyword>
<dbReference type="AlphaFoldDB" id="A0A448IF37"/>
<organism evidence="1 2">
    <name type="scientific">Mycolicibacterium aurum</name>
    <name type="common">Mycobacterium aurum</name>
    <dbReference type="NCBI Taxonomy" id="1791"/>
    <lineage>
        <taxon>Bacteria</taxon>
        <taxon>Bacillati</taxon>
        <taxon>Actinomycetota</taxon>
        <taxon>Actinomycetes</taxon>
        <taxon>Mycobacteriales</taxon>
        <taxon>Mycobacteriaceae</taxon>
        <taxon>Mycolicibacterium</taxon>
    </lineage>
</organism>
<accession>A0A448IF37</accession>
<sequence length="371" mass="37613">MTPVRIPAAVLERARSATQTVTALSGVAVSAEELLGGRAALVGFQAGGRVSAGGATRLIAGGGGWCAVTLSRADDVDAVAALLESDHVPEDYWAAVEQRVRDAGVQSFTERARLLGLPVGVLGETAPAGPVIRALGARATPAPVSELLVADLSSMWAGPLCGHLLSRAGATVVKVESAARPDGTRGGPAEFFDWMNAGKLSYRADFARPDGLRRLLAAADVVIESSRPAALTRRGLGPGDVPARPGRIWVRITGHGTAGERAHWVAFGDDAAVSGGLVGGTAAAPEFCGDAIADPLTGIHATGVVLESHADGGGELIEMSMAAVAAGYTHLPPGDEKDCTAIPVVTAHAPALGSGTDLVDDLVARRLVGSC</sequence>
<dbReference type="InterPro" id="IPR003673">
    <property type="entry name" value="CoA-Trfase_fam_III"/>
</dbReference>
<protein>
    <submittedName>
        <fullName evidence="1">Putative acyl-CoA transferase/carnitine dehydratase</fullName>
        <ecNumber evidence="1">2.8.3.16</ecNumber>
    </submittedName>
</protein>
<dbReference type="Pfam" id="PF02515">
    <property type="entry name" value="CoA_transf_3"/>
    <property type="match status" value="1"/>
</dbReference>
<evidence type="ECO:0000313" key="1">
    <source>
        <dbReference type="EMBL" id="VEG51123.1"/>
    </source>
</evidence>
<dbReference type="OrthoDB" id="4909260at2"/>
<dbReference type="Proteomes" id="UP000279306">
    <property type="component" value="Chromosome"/>
</dbReference>
<dbReference type="EMBL" id="LR134356">
    <property type="protein sequence ID" value="VEG51123.1"/>
    <property type="molecule type" value="Genomic_DNA"/>
</dbReference>
<keyword evidence="2" id="KW-1185">Reference proteome</keyword>
<dbReference type="Gene3D" id="3.40.50.10540">
    <property type="entry name" value="Crotonobetainyl-coa:carnitine coa-transferase, domain 1"/>
    <property type="match status" value="1"/>
</dbReference>
<dbReference type="EC" id="2.8.3.16" evidence="1"/>
<dbReference type="InterPro" id="IPR023606">
    <property type="entry name" value="CoA-Trfase_III_dom_1_sf"/>
</dbReference>
<dbReference type="InterPro" id="IPR050509">
    <property type="entry name" value="CoA-transferase_III"/>
</dbReference>
<dbReference type="STRING" id="1791.GCA_001049355_02726"/>
<dbReference type="KEGG" id="mauu:NCTC10437_00229"/>
<dbReference type="RefSeq" id="WP_048632599.1">
    <property type="nucleotide sequence ID" value="NZ_CVQQ01000007.1"/>
</dbReference>
<proteinExistence type="predicted"/>
<dbReference type="GO" id="GO:0033608">
    <property type="term" value="F:formyl-CoA transferase activity"/>
    <property type="evidence" value="ECO:0007669"/>
    <property type="project" value="UniProtKB-EC"/>
</dbReference>
<dbReference type="SUPFAM" id="SSF89796">
    <property type="entry name" value="CoA-transferase family III (CaiB/BaiF)"/>
    <property type="match status" value="1"/>
</dbReference>
<dbReference type="PANTHER" id="PTHR48228:SF7">
    <property type="entry name" value="FATTY ACYL-COA TRANSFERASE RV3272-RELATED"/>
    <property type="match status" value="1"/>
</dbReference>